<dbReference type="EMBL" id="ABIB01000005">
    <property type="protein sequence ID" value="EDP96123.1"/>
    <property type="molecule type" value="Genomic_DNA"/>
</dbReference>
<comment type="caution">
    <text evidence="2">The sequence shown here is derived from an EMBL/GenBank/DDBJ whole genome shotgun (WGS) entry which is preliminary data.</text>
</comment>
<protein>
    <submittedName>
        <fullName evidence="2">Uncharacterized protein</fullName>
    </submittedName>
</protein>
<sequence length="159" mass="18294">MKKELLYVVTIITGVVLLTGVFFGFDNLTGDTTVDINIHDTYFVIPTKYLLFIFMLILIVFACFVRILFTRFKIKYANYIFLFFNALLIVCFILVCISINNFNDILRGNMGETTTREMATSMNKVLANFLYSGYFAIVLTVFIEIVVAFKTRKLHKNAS</sequence>
<gene>
    <name evidence="2" type="ORF">KAOT1_08138</name>
</gene>
<keyword evidence="1" id="KW-1133">Transmembrane helix</keyword>
<dbReference type="AlphaFoldDB" id="A9DYE9"/>
<evidence type="ECO:0000313" key="3">
    <source>
        <dbReference type="Proteomes" id="UP000002945"/>
    </source>
</evidence>
<dbReference type="STRING" id="391587.KAOT1_08138"/>
<organism evidence="2 3">
    <name type="scientific">Kordia algicida OT-1</name>
    <dbReference type="NCBI Taxonomy" id="391587"/>
    <lineage>
        <taxon>Bacteria</taxon>
        <taxon>Pseudomonadati</taxon>
        <taxon>Bacteroidota</taxon>
        <taxon>Flavobacteriia</taxon>
        <taxon>Flavobacteriales</taxon>
        <taxon>Flavobacteriaceae</taxon>
        <taxon>Kordia</taxon>
    </lineage>
</organism>
<evidence type="ECO:0000313" key="2">
    <source>
        <dbReference type="EMBL" id="EDP96123.1"/>
    </source>
</evidence>
<feature type="transmembrane region" description="Helical" evidence="1">
    <location>
        <begin position="5"/>
        <end position="25"/>
    </location>
</feature>
<keyword evidence="3" id="KW-1185">Reference proteome</keyword>
<keyword evidence="1" id="KW-0812">Transmembrane</keyword>
<dbReference type="OrthoDB" id="1454673at2"/>
<evidence type="ECO:0000256" key="1">
    <source>
        <dbReference type="SAM" id="Phobius"/>
    </source>
</evidence>
<feature type="transmembrane region" description="Helical" evidence="1">
    <location>
        <begin position="49"/>
        <end position="69"/>
    </location>
</feature>
<dbReference type="HOGENOM" id="CLU_1684400_0_0_10"/>
<reference evidence="2 3" key="1">
    <citation type="journal article" date="2011" name="J. Bacteriol.">
        <title>Genome sequence of the algicidal bacterium Kordia algicida OT-1.</title>
        <authorList>
            <person name="Lee H.S."/>
            <person name="Kang S.G."/>
            <person name="Kwon K.K."/>
            <person name="Lee J.H."/>
            <person name="Kim S.J."/>
        </authorList>
    </citation>
    <scope>NUCLEOTIDE SEQUENCE [LARGE SCALE GENOMIC DNA]</scope>
    <source>
        <strain evidence="2 3">OT-1</strain>
    </source>
</reference>
<dbReference type="RefSeq" id="WP_007094193.1">
    <property type="nucleotide sequence ID" value="NZ_CP142125.1"/>
</dbReference>
<dbReference type="Proteomes" id="UP000002945">
    <property type="component" value="Unassembled WGS sequence"/>
</dbReference>
<feature type="transmembrane region" description="Helical" evidence="1">
    <location>
        <begin position="129"/>
        <end position="149"/>
    </location>
</feature>
<name>A9DYE9_9FLAO</name>
<keyword evidence="1" id="KW-0472">Membrane</keyword>
<accession>A9DYE9</accession>
<feature type="transmembrane region" description="Helical" evidence="1">
    <location>
        <begin position="76"/>
        <end position="100"/>
    </location>
</feature>
<proteinExistence type="predicted"/>